<proteinExistence type="predicted"/>
<gene>
    <name evidence="1" type="ORF">EVA_12892</name>
</gene>
<dbReference type="AlphaFoldDB" id="J9GB42"/>
<protein>
    <submittedName>
        <fullName evidence="1">Membrane or secreted protein</fullName>
    </submittedName>
</protein>
<accession>J9GB42</accession>
<evidence type="ECO:0000313" key="1">
    <source>
        <dbReference type="EMBL" id="EJW99002.1"/>
    </source>
</evidence>
<sequence>MITLLKVLFPCVLLLLLFNNSMVSLVVTFPAAETVYQTFSRPE</sequence>
<dbReference type="EMBL" id="AMCI01004010">
    <property type="protein sequence ID" value="EJW99002.1"/>
    <property type="molecule type" value="Genomic_DNA"/>
</dbReference>
<comment type="caution">
    <text evidence="1">The sequence shown here is derived from an EMBL/GenBank/DDBJ whole genome shotgun (WGS) entry which is preliminary data.</text>
</comment>
<name>J9GB42_9ZZZZ</name>
<organism evidence="1">
    <name type="scientific">gut metagenome</name>
    <dbReference type="NCBI Taxonomy" id="749906"/>
    <lineage>
        <taxon>unclassified sequences</taxon>
        <taxon>metagenomes</taxon>
        <taxon>organismal metagenomes</taxon>
    </lineage>
</organism>
<reference evidence="1" key="1">
    <citation type="journal article" date="2012" name="PLoS ONE">
        <title>Gene sets for utilization of primary and secondary nutrition supplies in the distal gut of endangered iberian lynx.</title>
        <authorList>
            <person name="Alcaide M."/>
            <person name="Messina E."/>
            <person name="Richter M."/>
            <person name="Bargiela R."/>
            <person name="Peplies J."/>
            <person name="Huws S.A."/>
            <person name="Newbold C.J."/>
            <person name="Golyshin P.N."/>
            <person name="Simon M.A."/>
            <person name="Lopez G."/>
            <person name="Yakimov M.M."/>
            <person name="Ferrer M."/>
        </authorList>
    </citation>
    <scope>NUCLEOTIDE SEQUENCE</scope>
</reference>